<keyword evidence="2" id="KW-1185">Reference proteome</keyword>
<dbReference type="RefSeq" id="XP_025030714.1">
    <property type="nucleotide sequence ID" value="XM_025174946.1"/>
</dbReference>
<dbReference type="PANTHER" id="PTHR33444">
    <property type="entry name" value="SI:DKEY-19B23.12-RELATED"/>
    <property type="match status" value="1"/>
</dbReference>
<name>A0A9F5ISH6_PYTBI</name>
<evidence type="ECO:0000256" key="1">
    <source>
        <dbReference type="SAM" id="Phobius"/>
    </source>
</evidence>
<dbReference type="AlphaFoldDB" id="A0A9F5ISH6"/>
<sequence>MQRVSQKAALLPRLGGARFRARRVVNPGRVAGSACCANTESGLLSSPDLVDLKPKCPLNLSRLRRGEANRLLLLHSQYPLARLVFWAPSSSPPQAREACRKTAWHSPAAAMAEESQSETLLLRATEEPSSVHSVLMVLGKLLFAVLAVAGIVIGIVYFSQCPRQPPLPVYVVILGIVTLLLLFLSCIPCGDGTNRPSTLLSCFRAAGFLFLCAWFIAGNVWVYSIYPPDYEAVGHPDFCQRTLFLFAFGVTTAIHMALAVALLLALGILAVILILNAMMPYGRHNCPGGP</sequence>
<dbReference type="OrthoDB" id="6157510at2759"/>
<feature type="transmembrane region" description="Helical" evidence="1">
    <location>
        <begin position="137"/>
        <end position="158"/>
    </location>
</feature>
<evidence type="ECO:0000313" key="2">
    <source>
        <dbReference type="Proteomes" id="UP000695026"/>
    </source>
</evidence>
<feature type="transmembrane region" description="Helical" evidence="1">
    <location>
        <begin position="243"/>
        <end position="275"/>
    </location>
</feature>
<evidence type="ECO:0000313" key="3">
    <source>
        <dbReference type="RefSeq" id="XP_025030714.1"/>
    </source>
</evidence>
<dbReference type="GeneID" id="112542334"/>
<dbReference type="PANTHER" id="PTHR33444:SF10">
    <property type="entry name" value="NOVEL PROTEIN"/>
    <property type="match status" value="1"/>
</dbReference>
<feature type="transmembrane region" description="Helical" evidence="1">
    <location>
        <begin position="202"/>
        <end position="223"/>
    </location>
</feature>
<proteinExistence type="predicted"/>
<keyword evidence="1" id="KW-0472">Membrane</keyword>
<dbReference type="CTD" id="283521"/>
<dbReference type="Proteomes" id="UP000695026">
    <property type="component" value="Unplaced"/>
</dbReference>
<keyword evidence="1" id="KW-1133">Transmembrane helix</keyword>
<reference evidence="3" key="1">
    <citation type="submission" date="2025-08" db="UniProtKB">
        <authorList>
            <consortium name="RefSeq"/>
        </authorList>
    </citation>
    <scope>IDENTIFICATION</scope>
    <source>
        <tissue evidence="3">Liver</tissue>
    </source>
</reference>
<feature type="transmembrane region" description="Helical" evidence="1">
    <location>
        <begin position="170"/>
        <end position="190"/>
    </location>
</feature>
<dbReference type="KEGG" id="pbi:112542334"/>
<accession>A0A9F5ISH6</accession>
<dbReference type="InterPro" id="IPR040350">
    <property type="entry name" value="TMEM272"/>
</dbReference>
<keyword evidence="1 3" id="KW-0812">Transmembrane</keyword>
<organism evidence="2 3">
    <name type="scientific">Python bivittatus</name>
    <name type="common">Burmese python</name>
    <name type="synonym">Python molurus bivittatus</name>
    <dbReference type="NCBI Taxonomy" id="176946"/>
    <lineage>
        <taxon>Eukaryota</taxon>
        <taxon>Metazoa</taxon>
        <taxon>Chordata</taxon>
        <taxon>Craniata</taxon>
        <taxon>Vertebrata</taxon>
        <taxon>Euteleostomi</taxon>
        <taxon>Lepidosauria</taxon>
        <taxon>Squamata</taxon>
        <taxon>Bifurcata</taxon>
        <taxon>Unidentata</taxon>
        <taxon>Episquamata</taxon>
        <taxon>Toxicofera</taxon>
        <taxon>Serpentes</taxon>
        <taxon>Henophidia</taxon>
        <taxon>Pythonidae</taxon>
        <taxon>Python</taxon>
    </lineage>
</organism>
<protein>
    <submittedName>
        <fullName evidence="3">Transmembrane protein 272 isoform X1</fullName>
    </submittedName>
</protein>
<gene>
    <name evidence="3" type="primary">TMEM272</name>
</gene>